<dbReference type="InterPro" id="IPR055984">
    <property type="entry name" value="DUF7562"/>
</dbReference>
<evidence type="ECO:0008006" key="3">
    <source>
        <dbReference type="Google" id="ProtNLM"/>
    </source>
</evidence>
<reference evidence="1 2" key="1">
    <citation type="journal article" date="2019" name="Int. J. Syst. Evol. Microbiol.">
        <title>The Global Catalogue of Microorganisms (GCM) 10K type strain sequencing project: providing services to taxonomists for standard genome sequencing and annotation.</title>
        <authorList>
            <consortium name="The Broad Institute Genomics Platform"/>
            <consortium name="The Broad Institute Genome Sequencing Center for Infectious Disease"/>
            <person name="Wu L."/>
            <person name="Ma J."/>
        </authorList>
    </citation>
    <scope>NUCLEOTIDE SEQUENCE [LARGE SCALE GENOMIC DNA]</scope>
    <source>
        <strain evidence="1 2">CGMCC 1.12563</strain>
    </source>
</reference>
<protein>
    <recommendedName>
        <fullName evidence="3">Small CPxCG-related zinc finger protein</fullName>
    </recommendedName>
</protein>
<dbReference type="RefSeq" id="WP_250871735.1">
    <property type="nucleotide sequence ID" value="NZ_JALXFV010000001.1"/>
</dbReference>
<evidence type="ECO:0000313" key="2">
    <source>
        <dbReference type="Proteomes" id="UP001597187"/>
    </source>
</evidence>
<proteinExistence type="predicted"/>
<name>A0ABD6AQI1_9EURY</name>
<keyword evidence="2" id="KW-1185">Reference proteome</keyword>
<accession>A0ABD6AQI1</accession>
<gene>
    <name evidence="1" type="ORF">ACFSBT_00480</name>
</gene>
<sequence length="98" mass="11617">MWGWRKRGSDRVDCVACGTTVDRPSAREYDKEGDRWSRSGKEFEYVCKACHRDLCHQPRAELEALLVDIARHGRLNQEEFLRRYEEQVVERYGPLESK</sequence>
<evidence type="ECO:0000313" key="1">
    <source>
        <dbReference type="EMBL" id="MFD1511750.1"/>
    </source>
</evidence>
<organism evidence="1 2">
    <name type="scientific">Halomarina rubra</name>
    <dbReference type="NCBI Taxonomy" id="2071873"/>
    <lineage>
        <taxon>Archaea</taxon>
        <taxon>Methanobacteriati</taxon>
        <taxon>Methanobacteriota</taxon>
        <taxon>Stenosarchaea group</taxon>
        <taxon>Halobacteria</taxon>
        <taxon>Halobacteriales</taxon>
        <taxon>Natronomonadaceae</taxon>
        <taxon>Halomarina</taxon>
    </lineage>
</organism>
<dbReference type="AlphaFoldDB" id="A0ABD6AQI1"/>
<dbReference type="Proteomes" id="UP001597187">
    <property type="component" value="Unassembled WGS sequence"/>
</dbReference>
<dbReference type="EMBL" id="JBHUDC010000001">
    <property type="protein sequence ID" value="MFD1511750.1"/>
    <property type="molecule type" value="Genomic_DNA"/>
</dbReference>
<comment type="caution">
    <text evidence="1">The sequence shown here is derived from an EMBL/GenBank/DDBJ whole genome shotgun (WGS) entry which is preliminary data.</text>
</comment>
<dbReference type="Pfam" id="PF24443">
    <property type="entry name" value="DUF7562"/>
    <property type="match status" value="1"/>
</dbReference>